<feature type="chain" id="PRO_5002001723" description="DUF3889 domain-containing protein" evidence="1">
    <location>
        <begin position="19"/>
        <end position="114"/>
    </location>
</feature>
<proteinExistence type="predicted"/>
<dbReference type="Gene3D" id="3.10.450.390">
    <property type="entry name" value="Protein of unknown function DUF3889"/>
    <property type="match status" value="1"/>
</dbReference>
<dbReference type="RefSeq" id="WP_036187823.1">
    <property type="nucleotide sequence ID" value="NZ_AVDA01000016.1"/>
</dbReference>
<keyword evidence="3" id="KW-1185">Reference proteome</keyword>
<accession>A0A0A3I2N1</accession>
<evidence type="ECO:0008006" key="4">
    <source>
        <dbReference type="Google" id="ProtNLM"/>
    </source>
</evidence>
<dbReference type="STRING" id="1384049.CD29_13960"/>
<protein>
    <recommendedName>
        <fullName evidence="4">DUF3889 domain-containing protein</fullName>
    </recommendedName>
</protein>
<sequence length="114" mass="12919">MKKMFALVTIGAAFFSIAAFTPMHIVSSPVVQEKPTPLYAKWGLLAMQETMKKYPNAQITDYLHIERVVGEKTTVEKFKLILVDQGREFGLFVDLEFTNGTEELKNITFTETTP</sequence>
<comment type="caution">
    <text evidence="2">The sequence shown here is derived from an EMBL/GenBank/DDBJ whole genome shotgun (WGS) entry which is preliminary data.</text>
</comment>
<evidence type="ECO:0000256" key="1">
    <source>
        <dbReference type="SAM" id="SignalP"/>
    </source>
</evidence>
<dbReference type="InterPro" id="IPR024987">
    <property type="entry name" value="DUF3889"/>
</dbReference>
<reference evidence="2 3" key="1">
    <citation type="submission" date="2014-02" db="EMBL/GenBank/DDBJ databases">
        <title>Draft genome sequence of Lysinibacillus manganicus DSM 26584T.</title>
        <authorList>
            <person name="Zhang F."/>
            <person name="Wang G."/>
            <person name="Zhang L."/>
        </authorList>
    </citation>
    <scope>NUCLEOTIDE SEQUENCE [LARGE SCALE GENOMIC DNA]</scope>
    <source>
        <strain evidence="2 3">DSM 26584</strain>
    </source>
</reference>
<keyword evidence="1" id="KW-0732">Signal</keyword>
<dbReference type="Pfam" id="PF13028">
    <property type="entry name" value="DUF3889"/>
    <property type="match status" value="1"/>
</dbReference>
<dbReference type="AlphaFoldDB" id="A0A0A3I2N1"/>
<dbReference type="Proteomes" id="UP000030416">
    <property type="component" value="Unassembled WGS sequence"/>
</dbReference>
<gene>
    <name evidence="2" type="ORF">CD29_13960</name>
</gene>
<name>A0A0A3I2N1_9BACL</name>
<dbReference type="eggNOG" id="COG0823">
    <property type="taxonomic scope" value="Bacteria"/>
</dbReference>
<dbReference type="EMBL" id="JPVN01000016">
    <property type="protein sequence ID" value="KGR77750.1"/>
    <property type="molecule type" value="Genomic_DNA"/>
</dbReference>
<organism evidence="2 3">
    <name type="scientific">Ureibacillus manganicus DSM 26584</name>
    <dbReference type="NCBI Taxonomy" id="1384049"/>
    <lineage>
        <taxon>Bacteria</taxon>
        <taxon>Bacillati</taxon>
        <taxon>Bacillota</taxon>
        <taxon>Bacilli</taxon>
        <taxon>Bacillales</taxon>
        <taxon>Caryophanaceae</taxon>
        <taxon>Ureibacillus</taxon>
    </lineage>
</organism>
<feature type="signal peptide" evidence="1">
    <location>
        <begin position="1"/>
        <end position="18"/>
    </location>
</feature>
<evidence type="ECO:0000313" key="2">
    <source>
        <dbReference type="EMBL" id="KGR77750.1"/>
    </source>
</evidence>
<evidence type="ECO:0000313" key="3">
    <source>
        <dbReference type="Proteomes" id="UP000030416"/>
    </source>
</evidence>